<dbReference type="InterPro" id="IPR041457">
    <property type="entry name" value="CxC2_KDZ-assoc"/>
</dbReference>
<dbReference type="STRING" id="765440.A0A0C3AE60"/>
<dbReference type="EMBL" id="KN833166">
    <property type="protein sequence ID" value="KIM72073.1"/>
    <property type="molecule type" value="Genomic_DNA"/>
</dbReference>
<feature type="domain" description="CxC2-like cysteine cluster KDZ transposase-associated" evidence="1">
    <location>
        <begin position="65"/>
        <end position="121"/>
    </location>
</feature>
<organism evidence="2 3">
    <name type="scientific">Piloderma croceum (strain F 1598)</name>
    <dbReference type="NCBI Taxonomy" id="765440"/>
    <lineage>
        <taxon>Eukaryota</taxon>
        <taxon>Fungi</taxon>
        <taxon>Dikarya</taxon>
        <taxon>Basidiomycota</taxon>
        <taxon>Agaricomycotina</taxon>
        <taxon>Agaricomycetes</taxon>
        <taxon>Agaricomycetidae</taxon>
        <taxon>Atheliales</taxon>
        <taxon>Atheliaceae</taxon>
        <taxon>Piloderma</taxon>
    </lineage>
</organism>
<evidence type="ECO:0000313" key="3">
    <source>
        <dbReference type="Proteomes" id="UP000054166"/>
    </source>
</evidence>
<protein>
    <recommendedName>
        <fullName evidence="1">CxC2-like cysteine cluster KDZ transposase-associated domain-containing protein</fullName>
    </recommendedName>
</protein>
<reference evidence="3" key="2">
    <citation type="submission" date="2015-01" db="EMBL/GenBank/DDBJ databases">
        <title>Evolutionary Origins and Diversification of the Mycorrhizal Mutualists.</title>
        <authorList>
            <consortium name="DOE Joint Genome Institute"/>
            <consortium name="Mycorrhizal Genomics Consortium"/>
            <person name="Kohler A."/>
            <person name="Kuo A."/>
            <person name="Nagy L.G."/>
            <person name="Floudas D."/>
            <person name="Copeland A."/>
            <person name="Barry K.W."/>
            <person name="Cichocki N."/>
            <person name="Veneault-Fourrey C."/>
            <person name="LaButti K."/>
            <person name="Lindquist E.A."/>
            <person name="Lipzen A."/>
            <person name="Lundell T."/>
            <person name="Morin E."/>
            <person name="Murat C."/>
            <person name="Riley R."/>
            <person name="Ohm R."/>
            <person name="Sun H."/>
            <person name="Tunlid A."/>
            <person name="Henrissat B."/>
            <person name="Grigoriev I.V."/>
            <person name="Hibbett D.S."/>
            <person name="Martin F."/>
        </authorList>
    </citation>
    <scope>NUCLEOTIDE SEQUENCE [LARGE SCALE GENOMIC DNA]</scope>
    <source>
        <strain evidence="3">F 1598</strain>
    </source>
</reference>
<keyword evidence="3" id="KW-1185">Reference proteome</keyword>
<name>A0A0C3AE60_PILCF</name>
<feature type="non-terminal residue" evidence="2">
    <location>
        <position position="1"/>
    </location>
</feature>
<dbReference type="HOGENOM" id="CLU_2020763_0_0_1"/>
<sequence>DGHGEADVAAACGLCNSLEPKLRCKDCFRGLMFCMKCMIGLHACNTLHHLKVYKFYYQWLYTYSQHLTTQLLCACWYSATPIVPNTAATFNVLEHFHLLTFESKVSVFKFFHTLTHRTDNVYI</sequence>
<proteinExistence type="predicted"/>
<dbReference type="AlphaFoldDB" id="A0A0C3AE60"/>
<dbReference type="Pfam" id="PF18803">
    <property type="entry name" value="CxC2"/>
    <property type="match status" value="1"/>
</dbReference>
<accession>A0A0C3AE60</accession>
<evidence type="ECO:0000259" key="1">
    <source>
        <dbReference type="Pfam" id="PF18803"/>
    </source>
</evidence>
<gene>
    <name evidence="2" type="ORF">PILCRDRAFT_27155</name>
</gene>
<evidence type="ECO:0000313" key="2">
    <source>
        <dbReference type="EMBL" id="KIM72073.1"/>
    </source>
</evidence>
<reference evidence="2 3" key="1">
    <citation type="submission" date="2014-04" db="EMBL/GenBank/DDBJ databases">
        <authorList>
            <consortium name="DOE Joint Genome Institute"/>
            <person name="Kuo A."/>
            <person name="Tarkka M."/>
            <person name="Buscot F."/>
            <person name="Kohler A."/>
            <person name="Nagy L.G."/>
            <person name="Floudas D."/>
            <person name="Copeland A."/>
            <person name="Barry K.W."/>
            <person name="Cichocki N."/>
            <person name="Veneault-Fourrey C."/>
            <person name="LaButti K."/>
            <person name="Lindquist E.A."/>
            <person name="Lipzen A."/>
            <person name="Lundell T."/>
            <person name="Morin E."/>
            <person name="Murat C."/>
            <person name="Sun H."/>
            <person name="Tunlid A."/>
            <person name="Henrissat B."/>
            <person name="Grigoriev I.V."/>
            <person name="Hibbett D.S."/>
            <person name="Martin F."/>
            <person name="Nordberg H.P."/>
            <person name="Cantor M.N."/>
            <person name="Hua S.X."/>
        </authorList>
    </citation>
    <scope>NUCLEOTIDE SEQUENCE [LARGE SCALE GENOMIC DNA]</scope>
    <source>
        <strain evidence="2 3">F 1598</strain>
    </source>
</reference>
<feature type="non-terminal residue" evidence="2">
    <location>
        <position position="123"/>
    </location>
</feature>
<dbReference type="Proteomes" id="UP000054166">
    <property type="component" value="Unassembled WGS sequence"/>
</dbReference>
<dbReference type="InParanoid" id="A0A0C3AE60"/>
<dbReference type="OrthoDB" id="2682806at2759"/>